<feature type="transmembrane region" description="Helical" evidence="5">
    <location>
        <begin position="371"/>
        <end position="389"/>
    </location>
</feature>
<name>A0AA36HKV3_9DINO</name>
<accession>A0AA36HKV3</accession>
<evidence type="ECO:0000256" key="5">
    <source>
        <dbReference type="SAM" id="Phobius"/>
    </source>
</evidence>
<organism evidence="6 7">
    <name type="scientific">Effrenium voratum</name>
    <dbReference type="NCBI Taxonomy" id="2562239"/>
    <lineage>
        <taxon>Eukaryota</taxon>
        <taxon>Sar</taxon>
        <taxon>Alveolata</taxon>
        <taxon>Dinophyceae</taxon>
        <taxon>Suessiales</taxon>
        <taxon>Symbiodiniaceae</taxon>
        <taxon>Effrenium</taxon>
    </lineage>
</organism>
<dbReference type="SUPFAM" id="SSF103481">
    <property type="entry name" value="Multidrug resistance efflux transporter EmrE"/>
    <property type="match status" value="1"/>
</dbReference>
<feature type="transmembrane region" description="Helical" evidence="5">
    <location>
        <begin position="244"/>
        <end position="265"/>
    </location>
</feature>
<protein>
    <submittedName>
        <fullName evidence="6">Uncharacterized protein</fullName>
    </submittedName>
</protein>
<evidence type="ECO:0000256" key="4">
    <source>
        <dbReference type="ARBA" id="ARBA00023136"/>
    </source>
</evidence>
<dbReference type="InterPro" id="IPR037185">
    <property type="entry name" value="EmrE-like"/>
</dbReference>
<feature type="transmembrane region" description="Helical" evidence="5">
    <location>
        <begin position="320"/>
        <end position="339"/>
    </location>
</feature>
<dbReference type="Pfam" id="PF04142">
    <property type="entry name" value="Nuc_sug_transp"/>
    <property type="match status" value="1"/>
</dbReference>
<evidence type="ECO:0000256" key="3">
    <source>
        <dbReference type="ARBA" id="ARBA00022989"/>
    </source>
</evidence>
<evidence type="ECO:0000256" key="1">
    <source>
        <dbReference type="ARBA" id="ARBA00004141"/>
    </source>
</evidence>
<dbReference type="GO" id="GO:0015165">
    <property type="term" value="F:pyrimidine nucleotide-sugar transmembrane transporter activity"/>
    <property type="evidence" value="ECO:0007669"/>
    <property type="project" value="InterPro"/>
</dbReference>
<feature type="transmembrane region" description="Helical" evidence="5">
    <location>
        <begin position="214"/>
        <end position="232"/>
    </location>
</feature>
<dbReference type="EMBL" id="CAUJNA010000033">
    <property type="protein sequence ID" value="CAJ1370686.1"/>
    <property type="molecule type" value="Genomic_DNA"/>
</dbReference>
<sequence>MYCTGGAMAAESCISVTCRRRKLLGVLAIILAALVALPGIRPWHASRSFTLPYDPCTLTACKRFFAAMLAGGAVPFLGELSRSKNFLPIMLLVALVLQKCGADALTWFTKAHLQLPYSGSNVSLISEVLKPPLILLALASFQSAHSLGPTMAAAVSQSPLAMWWMGLLYAAQNLLYFVCLQFSSAAAYQVLSQCKMIFTAVLMWQMLDKRFSRLQLISLTLLVIGAVCTQLAEVQGPVERGARPWLGAALTVLSALLSALPNVFYERCLKEEQKDQWVANLQLTAWITIWTCIIKGWAAVCSGTVGVPHLADMFAGFSPLVWVIVLLKTLNCIIVPACLKYGDNILYAYAKPLSIVLTCAAISLSTSTLPSPAMLAGIAMVVVSIIAYSRG</sequence>
<keyword evidence="4 5" id="KW-0472">Membrane</keyword>
<feature type="transmembrane region" description="Helical" evidence="5">
    <location>
        <begin position="346"/>
        <end position="365"/>
    </location>
</feature>
<evidence type="ECO:0000256" key="2">
    <source>
        <dbReference type="ARBA" id="ARBA00022692"/>
    </source>
</evidence>
<evidence type="ECO:0000313" key="6">
    <source>
        <dbReference type="EMBL" id="CAJ1370686.1"/>
    </source>
</evidence>
<dbReference type="GO" id="GO:0000139">
    <property type="term" value="C:Golgi membrane"/>
    <property type="evidence" value="ECO:0007669"/>
    <property type="project" value="InterPro"/>
</dbReference>
<keyword evidence="3 5" id="KW-1133">Transmembrane helix</keyword>
<comment type="subcellular location">
    <subcellularLocation>
        <location evidence="1">Membrane</location>
        <topology evidence="1">Multi-pass membrane protein</topology>
    </subcellularLocation>
</comment>
<comment type="caution">
    <text evidence="6">The sequence shown here is derived from an EMBL/GenBank/DDBJ whole genome shotgun (WGS) entry which is preliminary data.</text>
</comment>
<proteinExistence type="predicted"/>
<feature type="transmembrane region" description="Helical" evidence="5">
    <location>
        <begin position="23"/>
        <end position="43"/>
    </location>
</feature>
<feature type="transmembrane region" description="Helical" evidence="5">
    <location>
        <begin position="277"/>
        <end position="300"/>
    </location>
</feature>
<dbReference type="PANTHER" id="PTHR10231">
    <property type="entry name" value="NUCLEOTIDE-SUGAR TRANSMEMBRANE TRANSPORTER"/>
    <property type="match status" value="1"/>
</dbReference>
<dbReference type="AlphaFoldDB" id="A0AA36HKV3"/>
<keyword evidence="2 5" id="KW-0812">Transmembrane</keyword>
<dbReference type="InterPro" id="IPR007271">
    <property type="entry name" value="Nuc_sug_transpt"/>
</dbReference>
<gene>
    <name evidence="6" type="ORF">EVOR1521_LOCUS1192</name>
</gene>
<reference evidence="6" key="1">
    <citation type="submission" date="2023-08" db="EMBL/GenBank/DDBJ databases">
        <authorList>
            <person name="Chen Y."/>
            <person name="Shah S."/>
            <person name="Dougan E. K."/>
            <person name="Thang M."/>
            <person name="Chan C."/>
        </authorList>
    </citation>
    <scope>NUCLEOTIDE SEQUENCE</scope>
</reference>
<keyword evidence="7" id="KW-1185">Reference proteome</keyword>
<evidence type="ECO:0000313" key="7">
    <source>
        <dbReference type="Proteomes" id="UP001178507"/>
    </source>
</evidence>
<dbReference type="Proteomes" id="UP001178507">
    <property type="component" value="Unassembled WGS sequence"/>
</dbReference>